<proteinExistence type="predicted"/>
<sequence length="350" mass="38330">MIVFSTTFHTKIPIGKVVVRGQEGMNRVQFFDAPPSKEEEAYSNHMDDLDHALDQAAHDPSVAVCVTDASLLLHGNFQAVLAAQIHVGGALVYAVHCPIGRVLAPDAEQAAIWLALCKTTTLPRCKSILVFTDSLASARHAVDPSVQSGQFLSLAVAHSLRPWLEASADQVVRFYQVPSKEEWQCHKEAHDFASDLKVSVGTHVLTSLNYLHAQGTKKCLDCWTTLFGVLSFRGNQFLELTNRLDKPMKLKYTGGGAWLSHLQGLPGFTTRCCCAILGHTPIGSFNAQFFPHQPTGCPCGAILKTRPHILGYCNCFTNHLKLPISMTDFIDFMKVNPRVFAFNTAPSGIG</sequence>
<name>A0A9P5X133_9AGAR</name>
<evidence type="ECO:0000313" key="2">
    <source>
        <dbReference type="Proteomes" id="UP000807342"/>
    </source>
</evidence>
<gene>
    <name evidence="1" type="ORF">P691DRAFT_766188</name>
</gene>
<comment type="caution">
    <text evidence="1">The sequence shown here is derived from an EMBL/GenBank/DDBJ whole genome shotgun (WGS) entry which is preliminary data.</text>
</comment>
<dbReference type="EMBL" id="MU151879">
    <property type="protein sequence ID" value="KAF9441521.1"/>
    <property type="molecule type" value="Genomic_DNA"/>
</dbReference>
<reference evidence="1" key="1">
    <citation type="submission" date="2020-11" db="EMBL/GenBank/DDBJ databases">
        <authorList>
            <consortium name="DOE Joint Genome Institute"/>
            <person name="Ahrendt S."/>
            <person name="Riley R."/>
            <person name="Andreopoulos W."/>
            <person name="Labutti K."/>
            <person name="Pangilinan J."/>
            <person name="Ruiz-Duenas F.J."/>
            <person name="Barrasa J.M."/>
            <person name="Sanchez-Garcia M."/>
            <person name="Camarero S."/>
            <person name="Miyauchi S."/>
            <person name="Serrano A."/>
            <person name="Linde D."/>
            <person name="Babiker R."/>
            <person name="Drula E."/>
            <person name="Ayuso-Fernandez I."/>
            <person name="Pacheco R."/>
            <person name="Padilla G."/>
            <person name="Ferreira P."/>
            <person name="Barriuso J."/>
            <person name="Kellner H."/>
            <person name="Castanera R."/>
            <person name="Alfaro M."/>
            <person name="Ramirez L."/>
            <person name="Pisabarro A.G."/>
            <person name="Kuo A."/>
            <person name="Tritt A."/>
            <person name="Lipzen A."/>
            <person name="He G."/>
            <person name="Yan M."/>
            <person name="Ng V."/>
            <person name="Cullen D."/>
            <person name="Martin F."/>
            <person name="Rosso M.-N."/>
            <person name="Henrissat B."/>
            <person name="Hibbett D."/>
            <person name="Martinez A.T."/>
            <person name="Grigoriev I.V."/>
        </authorList>
    </citation>
    <scope>NUCLEOTIDE SEQUENCE</scope>
    <source>
        <strain evidence="1">MF-IS2</strain>
    </source>
</reference>
<protein>
    <submittedName>
        <fullName evidence="1">Uncharacterized protein</fullName>
    </submittedName>
</protein>
<dbReference type="AlphaFoldDB" id="A0A9P5X133"/>
<evidence type="ECO:0000313" key="1">
    <source>
        <dbReference type="EMBL" id="KAF9441521.1"/>
    </source>
</evidence>
<accession>A0A9P5X133</accession>
<organism evidence="1 2">
    <name type="scientific">Macrolepiota fuliginosa MF-IS2</name>
    <dbReference type="NCBI Taxonomy" id="1400762"/>
    <lineage>
        <taxon>Eukaryota</taxon>
        <taxon>Fungi</taxon>
        <taxon>Dikarya</taxon>
        <taxon>Basidiomycota</taxon>
        <taxon>Agaricomycotina</taxon>
        <taxon>Agaricomycetes</taxon>
        <taxon>Agaricomycetidae</taxon>
        <taxon>Agaricales</taxon>
        <taxon>Agaricineae</taxon>
        <taxon>Agaricaceae</taxon>
        <taxon>Macrolepiota</taxon>
    </lineage>
</organism>
<keyword evidence="2" id="KW-1185">Reference proteome</keyword>
<dbReference type="Proteomes" id="UP000807342">
    <property type="component" value="Unassembled WGS sequence"/>
</dbReference>